<dbReference type="EMBL" id="CAAE01014991">
    <property type="protein sequence ID" value="CAG07369.1"/>
    <property type="molecule type" value="Genomic_DNA"/>
</dbReference>
<gene>
    <name evidence="2" type="ORF">GSTENG00028007001</name>
</gene>
<evidence type="ECO:0000256" key="1">
    <source>
        <dbReference type="SAM" id="MobiDB-lite"/>
    </source>
</evidence>
<dbReference type="KEGG" id="tng:GSTEN00028007G001"/>
<sequence length="63" mass="6522">MTVAVSGMGGRGTGPGERAGLLPSGVPMSSSDWLVESQRLLMASWRARAGRDGLLLFSAVDCV</sequence>
<evidence type="ECO:0000313" key="2">
    <source>
        <dbReference type="EMBL" id="CAG07369.1"/>
    </source>
</evidence>
<name>Q4RW63_TETNG</name>
<proteinExistence type="predicted"/>
<reference evidence="2" key="2">
    <citation type="submission" date="2004-02" db="EMBL/GenBank/DDBJ databases">
        <authorList>
            <consortium name="Genoscope"/>
            <consortium name="Whitehead Institute Centre for Genome Research"/>
        </authorList>
    </citation>
    <scope>NUCLEOTIDE SEQUENCE</scope>
</reference>
<protein>
    <submittedName>
        <fullName evidence="2">(spotted green pufferfish) hypothetical protein</fullName>
    </submittedName>
</protein>
<reference evidence="2" key="1">
    <citation type="journal article" date="2004" name="Nature">
        <title>Genome duplication in the teleost fish Tetraodon nigroviridis reveals the early vertebrate proto-karyotype.</title>
        <authorList>
            <person name="Jaillon O."/>
            <person name="Aury J.-M."/>
            <person name="Brunet F."/>
            <person name="Petit J.-L."/>
            <person name="Stange-Thomann N."/>
            <person name="Mauceli E."/>
            <person name="Bouneau L."/>
            <person name="Fischer C."/>
            <person name="Ozouf-Costaz C."/>
            <person name="Bernot A."/>
            <person name="Nicaud S."/>
            <person name="Jaffe D."/>
            <person name="Fisher S."/>
            <person name="Lutfalla G."/>
            <person name="Dossat C."/>
            <person name="Segurens B."/>
            <person name="Dasilva C."/>
            <person name="Salanoubat M."/>
            <person name="Levy M."/>
            <person name="Boudet N."/>
            <person name="Castellano S."/>
            <person name="Anthouard V."/>
            <person name="Jubin C."/>
            <person name="Castelli V."/>
            <person name="Katinka M."/>
            <person name="Vacherie B."/>
            <person name="Biemont C."/>
            <person name="Skalli Z."/>
            <person name="Cattolico L."/>
            <person name="Poulain J."/>
            <person name="De Berardinis V."/>
            <person name="Cruaud C."/>
            <person name="Duprat S."/>
            <person name="Brottier P."/>
            <person name="Coutanceau J.-P."/>
            <person name="Gouzy J."/>
            <person name="Parra G."/>
            <person name="Lardier G."/>
            <person name="Chapple C."/>
            <person name="McKernan K.J."/>
            <person name="McEwan P."/>
            <person name="Bosak S."/>
            <person name="Kellis M."/>
            <person name="Volff J.-N."/>
            <person name="Guigo R."/>
            <person name="Zody M.C."/>
            <person name="Mesirov J."/>
            <person name="Lindblad-Toh K."/>
            <person name="Birren B."/>
            <person name="Nusbaum C."/>
            <person name="Kahn D."/>
            <person name="Robinson-Rechavi M."/>
            <person name="Laudet V."/>
            <person name="Schachter V."/>
            <person name="Quetier F."/>
            <person name="Saurin W."/>
            <person name="Scarpelli C."/>
            <person name="Wincker P."/>
            <person name="Lander E.S."/>
            <person name="Weissenbach J."/>
            <person name="Roest Crollius H."/>
        </authorList>
    </citation>
    <scope>NUCLEOTIDE SEQUENCE [LARGE SCALE GENOMIC DNA]</scope>
</reference>
<dbReference type="AlphaFoldDB" id="Q4RW63"/>
<feature type="compositionally biased region" description="Gly residues" evidence="1">
    <location>
        <begin position="7"/>
        <end position="17"/>
    </location>
</feature>
<organism evidence="2">
    <name type="scientific">Tetraodon nigroviridis</name>
    <name type="common">Spotted green pufferfish</name>
    <name type="synonym">Chelonodon nigroviridis</name>
    <dbReference type="NCBI Taxonomy" id="99883"/>
    <lineage>
        <taxon>Eukaryota</taxon>
        <taxon>Metazoa</taxon>
        <taxon>Chordata</taxon>
        <taxon>Craniata</taxon>
        <taxon>Vertebrata</taxon>
        <taxon>Euteleostomi</taxon>
        <taxon>Actinopterygii</taxon>
        <taxon>Neopterygii</taxon>
        <taxon>Teleostei</taxon>
        <taxon>Neoteleostei</taxon>
        <taxon>Acanthomorphata</taxon>
        <taxon>Eupercaria</taxon>
        <taxon>Tetraodontiformes</taxon>
        <taxon>Tetradontoidea</taxon>
        <taxon>Tetraodontidae</taxon>
        <taxon>Tetraodon</taxon>
    </lineage>
</organism>
<comment type="caution">
    <text evidence="2">The sequence shown here is derived from an EMBL/GenBank/DDBJ whole genome shotgun (WGS) entry which is preliminary data.</text>
</comment>
<feature type="region of interest" description="Disordered" evidence="1">
    <location>
        <begin position="1"/>
        <end position="24"/>
    </location>
</feature>
<accession>Q4RW63</accession>